<dbReference type="PANTHER" id="PTHR47417">
    <property type="entry name" value="SMR DOMAIN-CONTAINING PROTEIN YPL199C"/>
    <property type="match status" value="1"/>
</dbReference>
<dbReference type="SMART" id="SM00463">
    <property type="entry name" value="SMR"/>
    <property type="match status" value="1"/>
</dbReference>
<evidence type="ECO:0000313" key="3">
    <source>
        <dbReference type="EMBL" id="ORZ01534.1"/>
    </source>
</evidence>
<dbReference type="FunCoup" id="A0A1X2HQ71">
    <property type="interactions" value="5"/>
</dbReference>
<dbReference type="PANTHER" id="PTHR47417:SF1">
    <property type="entry name" value="SMR DOMAIN-CONTAINING PROTEIN YPL199C"/>
    <property type="match status" value="1"/>
</dbReference>
<protein>
    <recommendedName>
        <fullName evidence="2">Smr domain-containing protein</fullName>
    </recommendedName>
</protein>
<dbReference type="OMA" id="DYIFREN"/>
<dbReference type="InterPro" id="IPR002625">
    <property type="entry name" value="Smr_dom"/>
</dbReference>
<feature type="domain" description="Smr" evidence="2">
    <location>
        <begin position="141"/>
        <end position="217"/>
    </location>
</feature>
<dbReference type="Proteomes" id="UP000242180">
    <property type="component" value="Unassembled WGS sequence"/>
</dbReference>
<sequence length="242" mass="27301">MGNSQSIDANKVEHVLRKGYSIYKAVKKQADQQNQDHSHQSHDNDTEAHLNDFHQATYHHVQEEHDDPEYTRLRALAHEEAEKRNACYERSQAAYHSGDGAGAKELSNQGHRHDEAMRKYNKQAADMVYYQKNHDRPSNEVDLHGLFVKEASEKAEEAIERCQREGADHLVIIVGKGLHSPGNIAKLKPAIINLVKKYNVSCEPNRPNPGCLYIEFGKGTGDLSWLDRLADHLGNKGSCAIM</sequence>
<keyword evidence="4" id="KW-1185">Reference proteome</keyword>
<dbReference type="SMART" id="SM01162">
    <property type="entry name" value="DUF1771"/>
    <property type="match status" value="1"/>
</dbReference>
<dbReference type="InterPro" id="IPR053020">
    <property type="entry name" value="Smr_domain_protein"/>
</dbReference>
<name>A0A1X2HQ71_SYNRA</name>
<dbReference type="EMBL" id="MCGN01000002">
    <property type="protein sequence ID" value="ORZ01534.1"/>
    <property type="molecule type" value="Genomic_DNA"/>
</dbReference>
<dbReference type="Pfam" id="PF08590">
    <property type="entry name" value="DUF1771"/>
    <property type="match status" value="1"/>
</dbReference>
<evidence type="ECO:0000313" key="4">
    <source>
        <dbReference type="Proteomes" id="UP000242180"/>
    </source>
</evidence>
<comment type="caution">
    <text evidence="3">The sequence shown here is derived from an EMBL/GenBank/DDBJ whole genome shotgun (WGS) entry which is preliminary data.</text>
</comment>
<gene>
    <name evidence="3" type="ORF">BCR43DRAFT_487086</name>
</gene>
<feature type="region of interest" description="Disordered" evidence="1">
    <location>
        <begin position="27"/>
        <end position="46"/>
    </location>
</feature>
<dbReference type="AlphaFoldDB" id="A0A1X2HQ71"/>
<organism evidence="3 4">
    <name type="scientific">Syncephalastrum racemosum</name>
    <name type="common">Filamentous fungus</name>
    <dbReference type="NCBI Taxonomy" id="13706"/>
    <lineage>
        <taxon>Eukaryota</taxon>
        <taxon>Fungi</taxon>
        <taxon>Fungi incertae sedis</taxon>
        <taxon>Mucoromycota</taxon>
        <taxon>Mucoromycotina</taxon>
        <taxon>Mucoromycetes</taxon>
        <taxon>Mucorales</taxon>
        <taxon>Syncephalastraceae</taxon>
        <taxon>Syncephalastrum</taxon>
    </lineage>
</organism>
<dbReference type="Gene3D" id="3.30.1370.110">
    <property type="match status" value="1"/>
</dbReference>
<accession>A0A1X2HQ71</accession>
<dbReference type="InParanoid" id="A0A1X2HQ71"/>
<reference evidence="3 4" key="1">
    <citation type="submission" date="2016-07" db="EMBL/GenBank/DDBJ databases">
        <title>Pervasive Adenine N6-methylation of Active Genes in Fungi.</title>
        <authorList>
            <consortium name="DOE Joint Genome Institute"/>
            <person name="Mondo S.J."/>
            <person name="Dannebaum R.O."/>
            <person name="Kuo R.C."/>
            <person name="Labutti K."/>
            <person name="Haridas S."/>
            <person name="Kuo A."/>
            <person name="Salamov A."/>
            <person name="Ahrendt S.R."/>
            <person name="Lipzen A."/>
            <person name="Sullivan W."/>
            <person name="Andreopoulos W.B."/>
            <person name="Clum A."/>
            <person name="Lindquist E."/>
            <person name="Daum C."/>
            <person name="Ramamoorthy G.K."/>
            <person name="Gryganskyi A."/>
            <person name="Culley D."/>
            <person name="Magnuson J.K."/>
            <person name="James T.Y."/>
            <person name="O'Malley M.A."/>
            <person name="Stajich J.E."/>
            <person name="Spatafora J.W."/>
            <person name="Visel A."/>
            <person name="Grigoriev I.V."/>
        </authorList>
    </citation>
    <scope>NUCLEOTIDE SEQUENCE [LARGE SCALE GENOMIC DNA]</scope>
    <source>
        <strain evidence="3 4">NRRL 2496</strain>
    </source>
</reference>
<feature type="compositionally biased region" description="Basic and acidic residues" evidence="1">
    <location>
        <begin position="28"/>
        <end position="46"/>
    </location>
</feature>
<dbReference type="STRING" id="13706.A0A1X2HQ71"/>
<dbReference type="SUPFAM" id="SSF160443">
    <property type="entry name" value="SMR domain-like"/>
    <property type="match status" value="1"/>
</dbReference>
<evidence type="ECO:0000259" key="2">
    <source>
        <dbReference type="PROSITE" id="PS50828"/>
    </source>
</evidence>
<dbReference type="OrthoDB" id="3231855at2759"/>
<dbReference type="PROSITE" id="PS50828">
    <property type="entry name" value="SMR"/>
    <property type="match status" value="1"/>
</dbReference>
<dbReference type="InterPro" id="IPR036063">
    <property type="entry name" value="Smr_dom_sf"/>
</dbReference>
<dbReference type="Pfam" id="PF01713">
    <property type="entry name" value="Smr"/>
    <property type="match status" value="1"/>
</dbReference>
<proteinExistence type="predicted"/>
<evidence type="ECO:0000256" key="1">
    <source>
        <dbReference type="SAM" id="MobiDB-lite"/>
    </source>
</evidence>
<dbReference type="InterPro" id="IPR013899">
    <property type="entry name" value="DUF1771"/>
</dbReference>